<proteinExistence type="predicted"/>
<evidence type="ECO:0000256" key="2">
    <source>
        <dbReference type="SAM" id="SignalP"/>
    </source>
</evidence>
<evidence type="ECO:0000313" key="4">
    <source>
        <dbReference type="Proteomes" id="UP000193240"/>
    </source>
</evidence>
<dbReference type="Proteomes" id="UP000193240">
    <property type="component" value="Unassembled WGS sequence"/>
</dbReference>
<dbReference type="STRING" id="105696.A0A1Y2LVN1"/>
<feature type="region of interest" description="Disordered" evidence="1">
    <location>
        <begin position="106"/>
        <end position="204"/>
    </location>
</feature>
<feature type="chain" id="PRO_5012598667" description="VWFD domain-containing protein" evidence="2">
    <location>
        <begin position="20"/>
        <end position="413"/>
    </location>
</feature>
<feature type="region of interest" description="Disordered" evidence="1">
    <location>
        <begin position="362"/>
        <end position="385"/>
    </location>
</feature>
<dbReference type="InParanoid" id="A0A1Y2LVN1"/>
<protein>
    <recommendedName>
        <fullName evidence="5">VWFD domain-containing protein</fullName>
    </recommendedName>
</protein>
<evidence type="ECO:0000313" key="3">
    <source>
        <dbReference type="EMBL" id="OSS47946.1"/>
    </source>
</evidence>
<feature type="signal peptide" evidence="2">
    <location>
        <begin position="1"/>
        <end position="19"/>
    </location>
</feature>
<keyword evidence="4" id="KW-1185">Reference proteome</keyword>
<evidence type="ECO:0008006" key="5">
    <source>
        <dbReference type="Google" id="ProtNLM"/>
    </source>
</evidence>
<accession>A0A1Y2LVN1</accession>
<dbReference type="AlphaFoldDB" id="A0A1Y2LVN1"/>
<evidence type="ECO:0000256" key="1">
    <source>
        <dbReference type="SAM" id="MobiDB-lite"/>
    </source>
</evidence>
<gene>
    <name evidence="3" type="ORF">B5807_06509</name>
</gene>
<dbReference type="EMBL" id="KZ107847">
    <property type="protein sequence ID" value="OSS47946.1"/>
    <property type="molecule type" value="Genomic_DNA"/>
</dbReference>
<feature type="region of interest" description="Disordered" evidence="1">
    <location>
        <begin position="32"/>
        <end position="53"/>
    </location>
</feature>
<organism evidence="3 4">
    <name type="scientific">Epicoccum nigrum</name>
    <name type="common">Soil fungus</name>
    <name type="synonym">Epicoccum purpurascens</name>
    <dbReference type="NCBI Taxonomy" id="105696"/>
    <lineage>
        <taxon>Eukaryota</taxon>
        <taxon>Fungi</taxon>
        <taxon>Dikarya</taxon>
        <taxon>Ascomycota</taxon>
        <taxon>Pezizomycotina</taxon>
        <taxon>Dothideomycetes</taxon>
        <taxon>Pleosporomycetidae</taxon>
        <taxon>Pleosporales</taxon>
        <taxon>Pleosporineae</taxon>
        <taxon>Didymellaceae</taxon>
        <taxon>Epicoccum</taxon>
    </lineage>
</organism>
<keyword evidence="2" id="KW-0732">Signal</keyword>
<feature type="compositionally biased region" description="Polar residues" evidence="1">
    <location>
        <begin position="364"/>
        <end position="376"/>
    </location>
</feature>
<sequence>MMTAMRTLCFLALSGCGLATIVRKDPHAEISVNGTSTAKSPESNGANTATWSTRYSGGTNSKVHIETTVTGFETPTSSIDIGPIIVTMFPTTHTYAYPTVHPEEPVSGWDTKAPNGYPPYSDVQTSSAGAHIEVPTTGWEETLVPPGPTAVPSSGYEPGKPGPNEPRPTQQQPPSKPGEDQPPMTTAPRKTVTEYPQPPAITHDGITIQPTAVTRKSTITLPGGALTMTESVEFQVAVGSSALNIGTPVTVNNIVVGLTTDAAGSTVLHAGDMTTTLPKPVAGAVRTVTENAPGRLNIVTSVIDGTTKYIFSGQTLAPGQPVTIGDTPISIAAGNGETVLYVGDKSTTLAPDGPVRTFAGSASAVRTETQGTATNTGPAGASASAKKAGSSLSKKAGTGLAYLAMGALFVFTA</sequence>
<name>A0A1Y2LVN1_EPING</name>
<reference evidence="3 4" key="1">
    <citation type="journal article" date="2017" name="Genome Announc.">
        <title>Genome sequence of the saprophytic ascomycete Epicoccum nigrum ICMP 19927 strain isolated from New Zealand.</title>
        <authorList>
            <person name="Fokin M."/>
            <person name="Fleetwood D."/>
            <person name="Weir B.S."/>
            <person name="Villas-Boas S.G."/>
        </authorList>
    </citation>
    <scope>NUCLEOTIDE SEQUENCE [LARGE SCALE GENOMIC DNA]</scope>
    <source>
        <strain evidence="3 4">ICMP 19927</strain>
    </source>
</reference>